<dbReference type="AlphaFoldDB" id="A0A848P8B0"/>
<name>A0A848P8B0_9RALS</name>
<sequence length="75" mass="8735">MAFTATHDIAPTLPQIGHSRWNQIKPFLAISREKWRQLAIQGRAPKPIRMGERCTVYLNSEVRRFIEDPLGYRAE</sequence>
<comment type="caution">
    <text evidence="1">The sequence shown here is derived from an EMBL/GenBank/DDBJ whole genome shotgun (WGS) entry which is preliminary data.</text>
</comment>
<protein>
    <submittedName>
        <fullName evidence="1">AlpA family phage regulatory protein</fullName>
    </submittedName>
</protein>
<accession>A0A848P8B0</accession>
<dbReference type="RefSeq" id="WP_169341871.1">
    <property type="nucleotide sequence ID" value="NZ_JABBZM010000039.1"/>
</dbReference>
<evidence type="ECO:0000313" key="2">
    <source>
        <dbReference type="Proteomes" id="UP000575469"/>
    </source>
</evidence>
<proteinExistence type="predicted"/>
<dbReference type="EMBL" id="JABBZM010000039">
    <property type="protein sequence ID" value="NMV41839.1"/>
    <property type="molecule type" value="Genomic_DNA"/>
</dbReference>
<dbReference type="Proteomes" id="UP000575469">
    <property type="component" value="Unassembled WGS sequence"/>
</dbReference>
<reference evidence="1 2" key="1">
    <citation type="submission" date="2020-04" db="EMBL/GenBank/DDBJ databases">
        <title>Ralstonia insidiosa genome sequencing and assembly.</title>
        <authorList>
            <person name="Martins R.C.R."/>
            <person name="Perdigao-Neto L.V."/>
            <person name="Levin A.S.S."/>
            <person name="Costa S.F."/>
        </authorList>
    </citation>
    <scope>NUCLEOTIDE SEQUENCE [LARGE SCALE GENOMIC DNA]</scope>
    <source>
        <strain evidence="1 2">5047</strain>
    </source>
</reference>
<gene>
    <name evidence="1" type="ORF">HGR00_28375</name>
</gene>
<evidence type="ECO:0000313" key="1">
    <source>
        <dbReference type="EMBL" id="NMV41839.1"/>
    </source>
</evidence>
<organism evidence="1 2">
    <name type="scientific">Ralstonia insidiosa</name>
    <dbReference type="NCBI Taxonomy" id="190721"/>
    <lineage>
        <taxon>Bacteria</taxon>
        <taxon>Pseudomonadati</taxon>
        <taxon>Pseudomonadota</taxon>
        <taxon>Betaproteobacteria</taxon>
        <taxon>Burkholderiales</taxon>
        <taxon>Burkholderiaceae</taxon>
        <taxon>Ralstonia</taxon>
    </lineage>
</organism>